<dbReference type="Proteomes" id="UP000805704">
    <property type="component" value="Chromosome 4"/>
</dbReference>
<comment type="caution">
    <text evidence="1">The sequence shown here is derived from an EMBL/GenBank/DDBJ whole genome shotgun (WGS) entry which is preliminary data.</text>
</comment>
<accession>A0ACB7ERY1</accession>
<evidence type="ECO:0000313" key="2">
    <source>
        <dbReference type="Proteomes" id="UP000805704"/>
    </source>
</evidence>
<protein>
    <submittedName>
        <fullName evidence="1">Mast cell protease 1A</fullName>
    </submittedName>
</protein>
<reference evidence="1" key="1">
    <citation type="submission" date="2020-04" db="EMBL/GenBank/DDBJ databases">
        <title>A chromosome-scale assembly and high-density genetic map of the yellow drum (Nibea albiflora) genome.</title>
        <authorList>
            <person name="Xu D."/>
            <person name="Zhang W."/>
            <person name="Chen R."/>
            <person name="Tan P."/>
            <person name="Wang L."/>
            <person name="Song H."/>
            <person name="Tian L."/>
            <person name="Zhu Q."/>
            <person name="Wang B."/>
        </authorList>
    </citation>
    <scope>NUCLEOTIDE SEQUENCE</scope>
    <source>
        <strain evidence="1">ZJHYS-2018</strain>
    </source>
</reference>
<proteinExistence type="predicted"/>
<name>A0ACB7ERY1_NIBAL</name>
<organism evidence="1 2">
    <name type="scientific">Nibea albiflora</name>
    <name type="common">Yellow drum</name>
    <name type="synonym">Corvina albiflora</name>
    <dbReference type="NCBI Taxonomy" id="240163"/>
    <lineage>
        <taxon>Eukaryota</taxon>
        <taxon>Metazoa</taxon>
        <taxon>Chordata</taxon>
        <taxon>Craniata</taxon>
        <taxon>Vertebrata</taxon>
        <taxon>Euteleostomi</taxon>
        <taxon>Actinopterygii</taxon>
        <taxon>Neopterygii</taxon>
        <taxon>Teleostei</taxon>
        <taxon>Neoteleostei</taxon>
        <taxon>Acanthomorphata</taxon>
        <taxon>Eupercaria</taxon>
        <taxon>Sciaenidae</taxon>
        <taxon>Nibea</taxon>
    </lineage>
</organism>
<evidence type="ECO:0000313" key="1">
    <source>
        <dbReference type="EMBL" id="KAG8003591.1"/>
    </source>
</evidence>
<dbReference type="EMBL" id="CM024792">
    <property type="protein sequence ID" value="KAG8003591.1"/>
    <property type="molecule type" value="Genomic_DNA"/>
</dbReference>
<keyword evidence="2" id="KW-1185">Reference proteome</keyword>
<sequence length="244" mass="26318">MAVAFVLLLLFVLNEADGSRIVGGREAAPHSRPYMASLQVRGRQRCGGVLVRQDFVLTAAHCQIPIPYTVVLGADDLSGNEPTKQQFSALRSIPHPRYDGHRNDIMLLKLNRSAQLTDAVQLIPLKRGRVSTSSKCITAGWGDIGDNRTLAARLQEVNVTTLSQRTCRSRWGSVPITRTMLCGVGGAVFQGFCSGDSGGPLVCDGAAAGIVSFSGQRCGDPRTPDVYTRVSSFTDWITRVLNSN</sequence>
<gene>
    <name evidence="1" type="ORF">GBF38_018780</name>
</gene>
<keyword evidence="1" id="KW-0645">Protease</keyword>
<keyword evidence="1" id="KW-0378">Hydrolase</keyword>